<evidence type="ECO:0000313" key="2">
    <source>
        <dbReference type="Proteomes" id="UP000291424"/>
    </source>
</evidence>
<dbReference type="SUPFAM" id="SSF69279">
    <property type="entry name" value="Phage tail proteins"/>
    <property type="match status" value="1"/>
</dbReference>
<feature type="non-terminal residue" evidence="1">
    <location>
        <position position="1"/>
    </location>
</feature>
<gene>
    <name evidence="1" type="ORF">E0L20_23795</name>
</gene>
<proteinExistence type="predicted"/>
<organism evidence="1 2">
    <name type="scientific">Enterobacter wuhouensis</name>
    <dbReference type="NCBI Taxonomy" id="2529381"/>
    <lineage>
        <taxon>Bacteria</taxon>
        <taxon>Pseudomonadati</taxon>
        <taxon>Pseudomonadota</taxon>
        <taxon>Gammaproteobacteria</taxon>
        <taxon>Enterobacterales</taxon>
        <taxon>Enterobacteriaceae</taxon>
        <taxon>Enterobacter</taxon>
    </lineage>
</organism>
<protein>
    <submittedName>
        <fullName evidence="1">Type VI secretion system tip protein VgrG</fullName>
    </submittedName>
</protein>
<accession>A0A4R0FRK1</accession>
<name>A0A4R0FRK1_9ENTR</name>
<reference evidence="1 2" key="1">
    <citation type="submission" date="2019-02" db="EMBL/GenBank/DDBJ databases">
        <title>The draft genome of Enterobacter spp. strains.</title>
        <authorList>
            <person name="Wang C."/>
            <person name="Feng Y."/>
            <person name="Zong Z."/>
        </authorList>
    </citation>
    <scope>NUCLEOTIDE SEQUENCE [LARGE SCALE GENOMIC DNA]</scope>
    <source>
        <strain evidence="1 2">WCHEW120002</strain>
    </source>
</reference>
<dbReference type="Proteomes" id="UP000291424">
    <property type="component" value="Unassembled WGS sequence"/>
</dbReference>
<evidence type="ECO:0000313" key="1">
    <source>
        <dbReference type="EMBL" id="TCB83321.1"/>
    </source>
</evidence>
<comment type="caution">
    <text evidence="1">The sequence shown here is derived from an EMBL/GenBank/DDBJ whole genome shotgun (WGS) entry which is preliminary data.</text>
</comment>
<sequence length="99" mass="11232">HERELNKSACIHLFSNASVLSPGQVLEPQGDVITALKEGVILTLVTFRGARDSRLHVSVWGQPYTERYCFRPVDIPRPEIHGTLPARIENREKNDIYAH</sequence>
<dbReference type="AlphaFoldDB" id="A0A4R0FRK1"/>
<dbReference type="Gene3D" id="2.30.110.50">
    <property type="match status" value="1"/>
</dbReference>
<dbReference type="EMBL" id="SJOO01000040">
    <property type="protein sequence ID" value="TCB83321.1"/>
    <property type="molecule type" value="Genomic_DNA"/>
</dbReference>
<feature type="non-terminal residue" evidence="1">
    <location>
        <position position="99"/>
    </location>
</feature>